<sequence length="128" mass="14755">MSRYNQNFDTTILHVILNSFIHLTARNVEKMNPATSTNTLKDGLPIGKSLSCLDQIVNQYHLKKRKISETEEARAASRKITRNKMNSRTEDQLVDIWSIVAPLNASDEKIVDNLRGKLEQIKKERLEY</sequence>
<dbReference type="EMBL" id="CAJVPZ010019384">
    <property type="protein sequence ID" value="CAG8693809.1"/>
    <property type="molecule type" value="Genomic_DNA"/>
</dbReference>
<dbReference type="AlphaFoldDB" id="A0A9N9EVB9"/>
<protein>
    <submittedName>
        <fullName evidence="1">4353_t:CDS:1</fullName>
    </submittedName>
</protein>
<keyword evidence="2" id="KW-1185">Reference proteome</keyword>
<comment type="caution">
    <text evidence="1">The sequence shown here is derived from an EMBL/GenBank/DDBJ whole genome shotgun (WGS) entry which is preliminary data.</text>
</comment>
<evidence type="ECO:0000313" key="2">
    <source>
        <dbReference type="Proteomes" id="UP000789396"/>
    </source>
</evidence>
<gene>
    <name evidence="1" type="ORF">RFULGI_LOCUS10114</name>
</gene>
<proteinExistence type="predicted"/>
<dbReference type="OrthoDB" id="20127at2759"/>
<accession>A0A9N9EVB9</accession>
<organism evidence="1 2">
    <name type="scientific">Racocetra fulgida</name>
    <dbReference type="NCBI Taxonomy" id="60492"/>
    <lineage>
        <taxon>Eukaryota</taxon>
        <taxon>Fungi</taxon>
        <taxon>Fungi incertae sedis</taxon>
        <taxon>Mucoromycota</taxon>
        <taxon>Glomeromycotina</taxon>
        <taxon>Glomeromycetes</taxon>
        <taxon>Diversisporales</taxon>
        <taxon>Gigasporaceae</taxon>
        <taxon>Racocetra</taxon>
    </lineage>
</organism>
<dbReference type="Proteomes" id="UP000789396">
    <property type="component" value="Unassembled WGS sequence"/>
</dbReference>
<reference evidence="1" key="1">
    <citation type="submission" date="2021-06" db="EMBL/GenBank/DDBJ databases">
        <authorList>
            <person name="Kallberg Y."/>
            <person name="Tangrot J."/>
            <person name="Rosling A."/>
        </authorList>
    </citation>
    <scope>NUCLEOTIDE SEQUENCE</scope>
    <source>
        <strain evidence="1">IN212</strain>
    </source>
</reference>
<evidence type="ECO:0000313" key="1">
    <source>
        <dbReference type="EMBL" id="CAG8693809.1"/>
    </source>
</evidence>
<feature type="non-terminal residue" evidence="1">
    <location>
        <position position="1"/>
    </location>
</feature>
<name>A0A9N9EVB9_9GLOM</name>